<dbReference type="Proteomes" id="UP001187531">
    <property type="component" value="Unassembled WGS sequence"/>
</dbReference>
<dbReference type="PANTHER" id="PTHR14894">
    <property type="entry name" value="CDK5 REGULATORY SUBUNIT-ASSOCIATED PROTEIN 3"/>
    <property type="match status" value="1"/>
</dbReference>
<evidence type="ECO:0000313" key="4">
    <source>
        <dbReference type="Proteomes" id="UP001187531"/>
    </source>
</evidence>
<dbReference type="Pfam" id="PF05600">
    <property type="entry name" value="CDK5RAP3"/>
    <property type="match status" value="1"/>
</dbReference>
<evidence type="ECO:0008006" key="5">
    <source>
        <dbReference type="Google" id="ProtNLM"/>
    </source>
</evidence>
<proteinExistence type="inferred from homology"/>
<evidence type="ECO:0000313" key="3">
    <source>
        <dbReference type="EMBL" id="KAK2721129.1"/>
    </source>
</evidence>
<keyword evidence="2" id="KW-0175">Coiled coil</keyword>
<reference evidence="3" key="1">
    <citation type="submission" date="2023-07" db="EMBL/GenBank/DDBJ databases">
        <title>Chromosome-level genome assembly of Artemia franciscana.</title>
        <authorList>
            <person name="Jo E."/>
        </authorList>
    </citation>
    <scope>NUCLEOTIDE SEQUENCE</scope>
    <source>
        <tissue evidence="3">Whole body</tissue>
    </source>
</reference>
<gene>
    <name evidence="3" type="ORF">QYM36_003415</name>
</gene>
<dbReference type="InterPro" id="IPR008491">
    <property type="entry name" value="CDK5RAP3"/>
</dbReference>
<dbReference type="AlphaFoldDB" id="A0AA88I3X1"/>
<dbReference type="GO" id="GO:0007346">
    <property type="term" value="P:regulation of mitotic cell cycle"/>
    <property type="evidence" value="ECO:0007669"/>
    <property type="project" value="TreeGrafter"/>
</dbReference>
<comment type="caution">
    <text evidence="3">The sequence shown here is derived from an EMBL/GenBank/DDBJ whole genome shotgun (WGS) entry which is preliminary data.</text>
</comment>
<dbReference type="GO" id="GO:0012505">
    <property type="term" value="C:endomembrane system"/>
    <property type="evidence" value="ECO:0007669"/>
    <property type="project" value="TreeGrafter"/>
</dbReference>
<evidence type="ECO:0000256" key="2">
    <source>
        <dbReference type="SAM" id="Coils"/>
    </source>
</evidence>
<accession>A0AA88I3X1</accession>
<dbReference type="PANTHER" id="PTHR14894:SF0">
    <property type="entry name" value="CDK5 REGULATORY SUBUNIT-ASSOCIATED PROTEIN 3"/>
    <property type="match status" value="1"/>
</dbReference>
<keyword evidence="4" id="KW-1185">Reference proteome</keyword>
<sequence length="508" mass="58256">MENAPIDIQLNKLIDWLQNRRLIKQGWQQQVLKIRSKINNALQDMPEHAEIAKLLSGSYLDLYHAKRIVEVLRDTEANTKNIFGWYGSQRMKDWQEIVQLYEKDNVYLAEEAQTLVRCLTYEIPAATRQIAKLQQLEEDFDRKEVECTKNAQRQRDTFFKMCRDFGLKGEQLQAEFTCLVEELPKLYEDVATAAKGLDGVVNFYEDYLKTVLKLENISDNLAVLRHIVAKGNTTVYEWKYSDPPLKVEAVPFKIESSLLNDERDPAEITTSEAIDFGATDEGGIDFGSTEDGAQGGIDFGEEENGDIDWNSIEMISASELNGDSDNNFEIVVEESGVEGGVARDTEAMTVLDYKRTRVQFIANLLELEGFFEQKLIELNSNSRQFQSLSTPIELSSQQLTEFLTQVREVLSKLEAPKLKNLILMRTSQKYVDRVISNLLHQKSLSSKFENKRSIFVERRQAASEEVAEIVITVKKLGEKMAELQRKVEQDLSEKYKRPVYIVGIQKSW</sequence>
<dbReference type="EMBL" id="JAVRJZ010000006">
    <property type="protein sequence ID" value="KAK2721129.1"/>
    <property type="molecule type" value="Genomic_DNA"/>
</dbReference>
<comment type="similarity">
    <text evidence="1">Belongs to the CDK5RAP3 family.</text>
</comment>
<protein>
    <recommendedName>
        <fullName evidence="5">CDK5RAP3-like protein</fullName>
    </recommendedName>
</protein>
<organism evidence="3 4">
    <name type="scientific">Artemia franciscana</name>
    <name type="common">Brine shrimp</name>
    <name type="synonym">Artemia sanfranciscana</name>
    <dbReference type="NCBI Taxonomy" id="6661"/>
    <lineage>
        <taxon>Eukaryota</taxon>
        <taxon>Metazoa</taxon>
        <taxon>Ecdysozoa</taxon>
        <taxon>Arthropoda</taxon>
        <taxon>Crustacea</taxon>
        <taxon>Branchiopoda</taxon>
        <taxon>Anostraca</taxon>
        <taxon>Artemiidae</taxon>
        <taxon>Artemia</taxon>
    </lineage>
</organism>
<name>A0AA88I3X1_ARTSF</name>
<feature type="coiled-coil region" evidence="2">
    <location>
        <begin position="126"/>
        <end position="153"/>
    </location>
</feature>
<evidence type="ECO:0000256" key="1">
    <source>
        <dbReference type="ARBA" id="ARBA00007478"/>
    </source>
</evidence>
<feature type="coiled-coil region" evidence="2">
    <location>
        <begin position="466"/>
        <end position="493"/>
    </location>
</feature>